<dbReference type="Proteomes" id="UP001374584">
    <property type="component" value="Unassembled WGS sequence"/>
</dbReference>
<dbReference type="InterPro" id="IPR000719">
    <property type="entry name" value="Prot_kinase_dom"/>
</dbReference>
<keyword evidence="7 14" id="KW-0547">Nucleotide-binding</keyword>
<evidence type="ECO:0000256" key="2">
    <source>
        <dbReference type="ARBA" id="ARBA00012513"/>
    </source>
</evidence>
<keyword evidence="5" id="KW-0808">Transferase</keyword>
<evidence type="ECO:0000256" key="8">
    <source>
        <dbReference type="ARBA" id="ARBA00022777"/>
    </source>
</evidence>
<comment type="subcellular location">
    <subcellularLocation>
        <location evidence="1">Cell membrane</location>
        <topology evidence="1">Single-pass membrane protein</topology>
    </subcellularLocation>
</comment>
<feature type="domain" description="Protein kinase" evidence="16">
    <location>
        <begin position="235"/>
        <end position="350"/>
    </location>
</feature>
<dbReference type="GO" id="GO:0004674">
    <property type="term" value="F:protein serine/threonine kinase activity"/>
    <property type="evidence" value="ECO:0007669"/>
    <property type="project" value="UniProtKB-KW"/>
</dbReference>
<proteinExistence type="predicted"/>
<evidence type="ECO:0000256" key="7">
    <source>
        <dbReference type="ARBA" id="ARBA00022741"/>
    </source>
</evidence>
<keyword evidence="11 15" id="KW-0472">Membrane</keyword>
<evidence type="ECO:0000256" key="15">
    <source>
        <dbReference type="SAM" id="Phobius"/>
    </source>
</evidence>
<keyword evidence="4" id="KW-0723">Serine/threonine-protein kinase</keyword>
<evidence type="ECO:0000256" key="13">
    <source>
        <dbReference type="ARBA" id="ARBA00048679"/>
    </source>
</evidence>
<dbReference type="Gene3D" id="3.30.200.20">
    <property type="entry name" value="Phosphorylase Kinase, domain 1"/>
    <property type="match status" value="1"/>
</dbReference>
<keyword evidence="9 14" id="KW-0067">ATP-binding</keyword>
<keyword evidence="18" id="KW-1185">Reference proteome</keyword>
<organism evidence="17 18">
    <name type="scientific">Phaseolus coccineus</name>
    <name type="common">Scarlet runner bean</name>
    <name type="synonym">Phaseolus multiflorus</name>
    <dbReference type="NCBI Taxonomy" id="3886"/>
    <lineage>
        <taxon>Eukaryota</taxon>
        <taxon>Viridiplantae</taxon>
        <taxon>Streptophyta</taxon>
        <taxon>Embryophyta</taxon>
        <taxon>Tracheophyta</taxon>
        <taxon>Spermatophyta</taxon>
        <taxon>Magnoliopsida</taxon>
        <taxon>eudicotyledons</taxon>
        <taxon>Gunneridae</taxon>
        <taxon>Pentapetalae</taxon>
        <taxon>rosids</taxon>
        <taxon>fabids</taxon>
        <taxon>Fabales</taxon>
        <taxon>Fabaceae</taxon>
        <taxon>Papilionoideae</taxon>
        <taxon>50 kb inversion clade</taxon>
        <taxon>NPAAA clade</taxon>
        <taxon>indigoferoid/millettioid clade</taxon>
        <taxon>Phaseoleae</taxon>
        <taxon>Phaseolus</taxon>
    </lineage>
</organism>
<dbReference type="InterPro" id="IPR017441">
    <property type="entry name" value="Protein_kinase_ATP_BS"/>
</dbReference>
<feature type="binding site" evidence="14">
    <location>
        <position position="263"/>
    </location>
    <ligand>
        <name>ATP</name>
        <dbReference type="ChEBI" id="CHEBI:30616"/>
    </ligand>
</feature>
<evidence type="ECO:0000256" key="9">
    <source>
        <dbReference type="ARBA" id="ARBA00022840"/>
    </source>
</evidence>
<dbReference type="EMBL" id="JAYMYR010000007">
    <property type="protein sequence ID" value="KAK7353442.1"/>
    <property type="molecule type" value="Genomic_DNA"/>
</dbReference>
<comment type="catalytic activity">
    <reaction evidence="12">
        <text>L-threonyl-[protein] + ATP = O-phospho-L-threonyl-[protein] + ADP + H(+)</text>
        <dbReference type="Rhea" id="RHEA:46608"/>
        <dbReference type="Rhea" id="RHEA-COMP:11060"/>
        <dbReference type="Rhea" id="RHEA-COMP:11605"/>
        <dbReference type="ChEBI" id="CHEBI:15378"/>
        <dbReference type="ChEBI" id="CHEBI:30013"/>
        <dbReference type="ChEBI" id="CHEBI:30616"/>
        <dbReference type="ChEBI" id="CHEBI:61977"/>
        <dbReference type="ChEBI" id="CHEBI:456216"/>
        <dbReference type="EC" id="2.7.11.1"/>
    </reaction>
</comment>
<dbReference type="InterPro" id="IPR001245">
    <property type="entry name" value="Ser-Thr/Tyr_kinase_cat_dom"/>
</dbReference>
<evidence type="ECO:0000256" key="4">
    <source>
        <dbReference type="ARBA" id="ARBA00022527"/>
    </source>
</evidence>
<keyword evidence="10 15" id="KW-1133">Transmembrane helix</keyword>
<dbReference type="PANTHER" id="PTHR47982:SF22">
    <property type="entry name" value="PROLINE-RICH RECEPTOR-LIKE PROTEIN KINASE PERK14"/>
    <property type="match status" value="1"/>
</dbReference>
<comment type="caution">
    <text evidence="17">The sequence shown here is derived from an EMBL/GenBank/DDBJ whole genome shotgun (WGS) entry which is preliminary data.</text>
</comment>
<keyword evidence="6 15" id="KW-0812">Transmembrane</keyword>
<evidence type="ECO:0000259" key="16">
    <source>
        <dbReference type="PROSITE" id="PS50011"/>
    </source>
</evidence>
<evidence type="ECO:0000256" key="5">
    <source>
        <dbReference type="ARBA" id="ARBA00022679"/>
    </source>
</evidence>
<evidence type="ECO:0000313" key="18">
    <source>
        <dbReference type="Proteomes" id="UP001374584"/>
    </source>
</evidence>
<reference evidence="17 18" key="1">
    <citation type="submission" date="2024-01" db="EMBL/GenBank/DDBJ databases">
        <title>The genomes of 5 underutilized Papilionoideae crops provide insights into root nodulation and disease resistanc.</title>
        <authorList>
            <person name="Jiang F."/>
        </authorList>
    </citation>
    <scope>NUCLEOTIDE SEQUENCE [LARGE SCALE GENOMIC DNA]</scope>
    <source>
        <strain evidence="17">JINMINGXINNONG_FW02</strain>
        <tissue evidence="17">Leaves</tissue>
    </source>
</reference>
<dbReference type="InterPro" id="IPR047117">
    <property type="entry name" value="PERK1-13-like"/>
</dbReference>
<keyword evidence="3" id="KW-1003">Cell membrane</keyword>
<dbReference type="PANTHER" id="PTHR47982">
    <property type="entry name" value="PROLINE-RICH RECEPTOR-LIKE PROTEIN KINASE PERK4"/>
    <property type="match status" value="1"/>
</dbReference>
<dbReference type="SUPFAM" id="SSF56112">
    <property type="entry name" value="Protein kinase-like (PK-like)"/>
    <property type="match status" value="1"/>
</dbReference>
<protein>
    <recommendedName>
        <fullName evidence="2">non-specific serine/threonine protein kinase</fullName>
        <ecNumber evidence="2">2.7.11.1</ecNumber>
    </recommendedName>
</protein>
<accession>A0AAN9MFF9</accession>
<dbReference type="EC" id="2.7.11.1" evidence="2"/>
<name>A0AAN9MFF9_PHACN</name>
<evidence type="ECO:0000313" key="17">
    <source>
        <dbReference type="EMBL" id="KAK7353442.1"/>
    </source>
</evidence>
<dbReference type="Pfam" id="PF07714">
    <property type="entry name" value="PK_Tyr_Ser-Thr"/>
    <property type="match status" value="1"/>
</dbReference>
<dbReference type="InterPro" id="IPR011009">
    <property type="entry name" value="Kinase-like_dom_sf"/>
</dbReference>
<evidence type="ECO:0000256" key="10">
    <source>
        <dbReference type="ARBA" id="ARBA00022989"/>
    </source>
</evidence>
<evidence type="ECO:0000256" key="14">
    <source>
        <dbReference type="PROSITE-ProRule" id="PRU10141"/>
    </source>
</evidence>
<evidence type="ECO:0000256" key="11">
    <source>
        <dbReference type="ARBA" id="ARBA00023136"/>
    </source>
</evidence>
<dbReference type="GO" id="GO:0005886">
    <property type="term" value="C:plasma membrane"/>
    <property type="evidence" value="ECO:0007669"/>
    <property type="project" value="UniProtKB-SubCell"/>
</dbReference>
<gene>
    <name evidence="17" type="ORF">VNO80_18889</name>
</gene>
<sequence>MLESTASIPFPGVTIDVSDASSPVLAFAGNFTRPRFVATAIFSYAYSSDGAVVAVSVAGISHTAISAIGVAQSPPVPTAASQPPPFPYATAPSTTSIPPFAVAPSPPSPTANFPPAWPDMPLAPEAVTTSTVPPPPLPSSFTTEPTLATPWSPALPFSAPEVNLPVAVDFRKASTFHVSSGLNFGLVIGAIVLVFVFSIGLVLCRNRKKNKQKNLCTQSHVIRVPLNPALPSHPTSESNLLGEGGFGYVYKGVLPCGKQIAVKQLKSGSQQGEREFQAEVKTISRVRHKHLVELVGYCVIGAERMLVYEFVPNNTLEFHLHGKSVIYVSLLLYHGAGNPDGRLAQNNIHR</sequence>
<evidence type="ECO:0000256" key="12">
    <source>
        <dbReference type="ARBA" id="ARBA00047899"/>
    </source>
</evidence>
<keyword evidence="8" id="KW-0418">Kinase</keyword>
<comment type="catalytic activity">
    <reaction evidence="13">
        <text>L-seryl-[protein] + ATP = O-phospho-L-seryl-[protein] + ADP + H(+)</text>
        <dbReference type="Rhea" id="RHEA:17989"/>
        <dbReference type="Rhea" id="RHEA-COMP:9863"/>
        <dbReference type="Rhea" id="RHEA-COMP:11604"/>
        <dbReference type="ChEBI" id="CHEBI:15378"/>
        <dbReference type="ChEBI" id="CHEBI:29999"/>
        <dbReference type="ChEBI" id="CHEBI:30616"/>
        <dbReference type="ChEBI" id="CHEBI:83421"/>
        <dbReference type="ChEBI" id="CHEBI:456216"/>
        <dbReference type="EC" id="2.7.11.1"/>
    </reaction>
</comment>
<feature type="transmembrane region" description="Helical" evidence="15">
    <location>
        <begin position="182"/>
        <end position="204"/>
    </location>
</feature>
<evidence type="ECO:0000256" key="3">
    <source>
        <dbReference type="ARBA" id="ARBA00022475"/>
    </source>
</evidence>
<evidence type="ECO:0000256" key="1">
    <source>
        <dbReference type="ARBA" id="ARBA00004162"/>
    </source>
</evidence>
<dbReference type="PROSITE" id="PS00107">
    <property type="entry name" value="PROTEIN_KINASE_ATP"/>
    <property type="match status" value="1"/>
</dbReference>
<dbReference type="FunFam" id="3.30.200.20:FF:000162">
    <property type="entry name" value="Adenine nucleotide alpha hydrolase-like domain kinase"/>
    <property type="match status" value="1"/>
</dbReference>
<dbReference type="AlphaFoldDB" id="A0AAN9MFF9"/>
<dbReference type="PROSITE" id="PS50011">
    <property type="entry name" value="PROTEIN_KINASE_DOM"/>
    <property type="match status" value="1"/>
</dbReference>
<dbReference type="GO" id="GO:0005524">
    <property type="term" value="F:ATP binding"/>
    <property type="evidence" value="ECO:0007669"/>
    <property type="project" value="UniProtKB-UniRule"/>
</dbReference>
<evidence type="ECO:0000256" key="6">
    <source>
        <dbReference type="ARBA" id="ARBA00022692"/>
    </source>
</evidence>